<accession>A0A3D8PSS3</accession>
<feature type="binding site" evidence="5">
    <location>
        <position position="233"/>
    </location>
    <ligand>
        <name>3-dehydroquinate</name>
        <dbReference type="ChEBI" id="CHEBI:32364"/>
    </ligand>
</feature>
<dbReference type="AlphaFoldDB" id="A0A3D8PSS3"/>
<feature type="active site" description="Proton donor/acceptor" evidence="5">
    <location>
        <position position="144"/>
    </location>
</feature>
<dbReference type="InterPro" id="IPR018508">
    <property type="entry name" value="3-dehydroquinate_DH_AS"/>
</dbReference>
<comment type="subunit">
    <text evidence="5">Homodimer.</text>
</comment>
<gene>
    <name evidence="5" type="primary">aroD</name>
    <name evidence="6" type="ORF">CWR48_08165</name>
</gene>
<evidence type="ECO:0000256" key="5">
    <source>
        <dbReference type="HAMAP-Rule" id="MF_00214"/>
    </source>
</evidence>
<comment type="function">
    <text evidence="5">Involved in the third step of the chorismate pathway, which leads to the biosynthesis of aromatic amino acids. Catalyzes the cis-dehydration of 3-dehydroquinate (DHQ) and introduces the first double bond of the aromatic ring to yield 3-dehydroshikimate.</text>
</comment>
<organism evidence="6 7">
    <name type="scientific">Oceanobacillus arenosus</name>
    <dbReference type="NCBI Taxonomy" id="1229153"/>
    <lineage>
        <taxon>Bacteria</taxon>
        <taxon>Bacillati</taxon>
        <taxon>Bacillota</taxon>
        <taxon>Bacilli</taxon>
        <taxon>Bacillales</taxon>
        <taxon>Bacillaceae</taxon>
        <taxon>Oceanobacillus</taxon>
    </lineage>
</organism>
<evidence type="ECO:0000256" key="3">
    <source>
        <dbReference type="ARBA" id="ARBA00023239"/>
    </source>
</evidence>
<dbReference type="EMBL" id="PIOC01000014">
    <property type="protein sequence ID" value="RDW19014.1"/>
    <property type="molecule type" value="Genomic_DNA"/>
</dbReference>
<dbReference type="InterPro" id="IPR013785">
    <property type="entry name" value="Aldolase_TIM"/>
</dbReference>
<protein>
    <recommendedName>
        <fullName evidence="5">3-dehydroquinate dehydratase</fullName>
        <shortName evidence="5">3-dehydroquinase</shortName>
        <ecNumber evidence="5">4.2.1.10</ecNumber>
    </recommendedName>
    <alternativeName>
        <fullName evidence="5">Type I DHQase</fullName>
    </alternativeName>
    <alternativeName>
        <fullName evidence="5">Type I dehydroquinase</fullName>
        <shortName evidence="5">DHQ1</shortName>
    </alternativeName>
</protein>
<comment type="catalytic activity">
    <reaction evidence="1 5">
        <text>3-dehydroquinate = 3-dehydroshikimate + H2O</text>
        <dbReference type="Rhea" id="RHEA:21096"/>
        <dbReference type="ChEBI" id="CHEBI:15377"/>
        <dbReference type="ChEBI" id="CHEBI:16630"/>
        <dbReference type="ChEBI" id="CHEBI:32364"/>
        <dbReference type="EC" id="4.2.1.10"/>
    </reaction>
</comment>
<dbReference type="GO" id="GO:0046279">
    <property type="term" value="P:3,4-dihydroxybenzoate biosynthetic process"/>
    <property type="evidence" value="ECO:0007669"/>
    <property type="project" value="TreeGrafter"/>
</dbReference>
<comment type="caution">
    <text evidence="6">The sequence shown here is derived from an EMBL/GenBank/DDBJ whole genome shotgun (WGS) entry which is preliminary data.</text>
</comment>
<feature type="binding site" evidence="5">
    <location>
        <position position="210"/>
    </location>
    <ligand>
        <name>3-dehydroquinate</name>
        <dbReference type="ChEBI" id="CHEBI:32364"/>
    </ligand>
</feature>
<dbReference type="OrthoDB" id="9813659at2"/>
<keyword evidence="7" id="KW-1185">Reference proteome</keyword>
<dbReference type="Pfam" id="PF01487">
    <property type="entry name" value="DHquinase_I"/>
    <property type="match status" value="1"/>
</dbReference>
<dbReference type="HAMAP" id="MF_00214">
    <property type="entry name" value="AroD"/>
    <property type="match status" value="1"/>
</dbReference>
<evidence type="ECO:0000313" key="6">
    <source>
        <dbReference type="EMBL" id="RDW19014.1"/>
    </source>
</evidence>
<sequence length="253" mass="28195">MDHTLKIKNVVIGEGMPKICVPMVGTTLTELTEEAEQLLTLDLDIVEWRVDFFESVEDIEKVKEALIQIKEKLKGIPLIFTFRSAEEGGERKVAQDFYVALNKAIIETGNIDIVDVELFNDENDVKMLIDLAHRNQVYVILSNHDFEKTPPKEELVKRLRKAIELGGDIPKIAVMPKDAHDVLRLLEATLEISSRPIVTMAMAGQGVISRLTGEVFGSCITFAAANKPSAPGQIGVAELRNVLQVIHENVNRK</sequence>
<dbReference type="GO" id="GO:0003855">
    <property type="term" value="F:3-dehydroquinate dehydratase activity"/>
    <property type="evidence" value="ECO:0007669"/>
    <property type="project" value="UniProtKB-UniRule"/>
</dbReference>
<dbReference type="CDD" id="cd00502">
    <property type="entry name" value="DHQase_I"/>
    <property type="match status" value="1"/>
</dbReference>
<comment type="caution">
    <text evidence="5">Lacks conserved residue(s) required for the propagation of feature annotation.</text>
</comment>
<dbReference type="SUPFAM" id="SSF51569">
    <property type="entry name" value="Aldolase"/>
    <property type="match status" value="1"/>
</dbReference>
<evidence type="ECO:0000256" key="2">
    <source>
        <dbReference type="ARBA" id="ARBA00023141"/>
    </source>
</evidence>
<dbReference type="GO" id="GO:0008652">
    <property type="term" value="P:amino acid biosynthetic process"/>
    <property type="evidence" value="ECO:0007669"/>
    <property type="project" value="UniProtKB-KW"/>
</dbReference>
<dbReference type="Proteomes" id="UP000257143">
    <property type="component" value="Unassembled WGS sequence"/>
</dbReference>
<dbReference type="PANTHER" id="PTHR43699:SF1">
    <property type="entry name" value="3-DEHYDROQUINATE DEHYDRATASE"/>
    <property type="match status" value="1"/>
</dbReference>
<dbReference type="InterPro" id="IPR001381">
    <property type="entry name" value="DHquinase_I"/>
</dbReference>
<dbReference type="NCBIfam" id="TIGR01093">
    <property type="entry name" value="aroD"/>
    <property type="match status" value="1"/>
</dbReference>
<keyword evidence="4 5" id="KW-0704">Schiff base</keyword>
<evidence type="ECO:0000256" key="1">
    <source>
        <dbReference type="ARBA" id="ARBA00001864"/>
    </source>
</evidence>
<reference evidence="7" key="1">
    <citation type="submission" date="2017-11" db="EMBL/GenBank/DDBJ databases">
        <authorList>
            <person name="Zhu W."/>
        </authorList>
    </citation>
    <scope>NUCLEOTIDE SEQUENCE [LARGE SCALE GENOMIC DNA]</scope>
    <source>
        <strain evidence="7">CAU 1183</strain>
    </source>
</reference>
<dbReference type="GO" id="GO:0009073">
    <property type="term" value="P:aromatic amino acid family biosynthetic process"/>
    <property type="evidence" value="ECO:0007669"/>
    <property type="project" value="UniProtKB-KW"/>
</dbReference>
<keyword evidence="2 5" id="KW-0057">Aromatic amino acid biosynthesis</keyword>
<comment type="pathway">
    <text evidence="5">Metabolic intermediate biosynthesis; chorismate biosynthesis; chorismate from D-erythrose 4-phosphate and phosphoenolpyruvate: step 3/7.</text>
</comment>
<dbReference type="Gene3D" id="3.20.20.70">
    <property type="entry name" value="Aldolase class I"/>
    <property type="match status" value="1"/>
</dbReference>
<feature type="binding site" evidence="5">
    <location>
        <position position="229"/>
    </location>
    <ligand>
        <name>3-dehydroquinate</name>
        <dbReference type="ChEBI" id="CHEBI:32364"/>
    </ligand>
</feature>
<dbReference type="EC" id="4.2.1.10" evidence="5"/>
<dbReference type="UniPathway" id="UPA00053">
    <property type="reaction ID" value="UER00086"/>
</dbReference>
<dbReference type="InterPro" id="IPR050146">
    <property type="entry name" value="Type-I_3-dehydroquinase"/>
</dbReference>
<keyword evidence="3 5" id="KW-0456">Lyase</keyword>
<dbReference type="RefSeq" id="WP_115772751.1">
    <property type="nucleotide sequence ID" value="NZ_PIOC01000014.1"/>
</dbReference>
<feature type="binding site" evidence="5">
    <location>
        <position position="83"/>
    </location>
    <ligand>
        <name>3-dehydroquinate</name>
        <dbReference type="ChEBI" id="CHEBI:32364"/>
    </ligand>
</feature>
<feature type="active site" description="Schiff-base intermediate with substrate" evidence="5">
    <location>
        <position position="171"/>
    </location>
</feature>
<keyword evidence="5" id="KW-0028">Amino-acid biosynthesis</keyword>
<dbReference type="PROSITE" id="PS01028">
    <property type="entry name" value="DEHYDROQUINASE_I"/>
    <property type="match status" value="1"/>
</dbReference>
<feature type="binding site" evidence="5">
    <location>
        <begin position="47"/>
        <end position="49"/>
    </location>
    <ligand>
        <name>3-dehydroquinate</name>
        <dbReference type="ChEBI" id="CHEBI:32364"/>
    </ligand>
</feature>
<evidence type="ECO:0000256" key="4">
    <source>
        <dbReference type="ARBA" id="ARBA00023270"/>
    </source>
</evidence>
<proteinExistence type="inferred from homology"/>
<dbReference type="GO" id="GO:0009423">
    <property type="term" value="P:chorismate biosynthetic process"/>
    <property type="evidence" value="ECO:0007669"/>
    <property type="project" value="UniProtKB-UniRule"/>
</dbReference>
<dbReference type="FunFam" id="3.20.20.70:FF:000047">
    <property type="entry name" value="3-dehydroquinate dehydratase"/>
    <property type="match status" value="1"/>
</dbReference>
<comment type="similarity">
    <text evidence="5">Belongs to the type-I 3-dehydroquinase family.</text>
</comment>
<dbReference type="PANTHER" id="PTHR43699">
    <property type="entry name" value="3-DEHYDROQUINATE DEHYDRATASE"/>
    <property type="match status" value="1"/>
</dbReference>
<name>A0A3D8PSS3_9BACI</name>
<evidence type="ECO:0000313" key="7">
    <source>
        <dbReference type="Proteomes" id="UP000257143"/>
    </source>
</evidence>